<proteinExistence type="predicted"/>
<dbReference type="Proteomes" id="UP000324222">
    <property type="component" value="Unassembled WGS sequence"/>
</dbReference>
<accession>A0A5B7KFD0</accession>
<evidence type="ECO:0000313" key="2">
    <source>
        <dbReference type="Proteomes" id="UP000324222"/>
    </source>
</evidence>
<dbReference type="EMBL" id="VSRR010146819">
    <property type="protein sequence ID" value="MPD05596.1"/>
    <property type="molecule type" value="Genomic_DNA"/>
</dbReference>
<keyword evidence="2" id="KW-1185">Reference proteome</keyword>
<gene>
    <name evidence="1" type="ORF">E2C01_101347</name>
</gene>
<evidence type="ECO:0000313" key="1">
    <source>
        <dbReference type="EMBL" id="MPD05596.1"/>
    </source>
</evidence>
<reference evidence="1 2" key="1">
    <citation type="submission" date="2019-05" db="EMBL/GenBank/DDBJ databases">
        <title>Another draft genome of Portunus trituberculatus and its Hox gene families provides insights of decapod evolution.</title>
        <authorList>
            <person name="Jeong J.-H."/>
            <person name="Song I."/>
            <person name="Kim S."/>
            <person name="Choi T."/>
            <person name="Kim D."/>
            <person name="Ryu S."/>
            <person name="Kim W."/>
        </authorList>
    </citation>
    <scope>NUCLEOTIDE SEQUENCE [LARGE SCALE GENOMIC DNA]</scope>
    <source>
        <tissue evidence="1">Muscle</tissue>
    </source>
</reference>
<comment type="caution">
    <text evidence="1">The sequence shown here is derived from an EMBL/GenBank/DDBJ whole genome shotgun (WGS) entry which is preliminary data.</text>
</comment>
<protein>
    <submittedName>
        <fullName evidence="1">Uncharacterized protein</fullName>
    </submittedName>
</protein>
<dbReference type="AlphaFoldDB" id="A0A5B7KFD0"/>
<sequence length="66" mass="7639">MSAACGRRKQSWLESRKFQLPHRRPPLDAHRCYEKLSVIDLSVIPSALTQSFLTEIIPLCDNLNMR</sequence>
<name>A0A5B7KFD0_PORTR</name>
<organism evidence="1 2">
    <name type="scientific">Portunus trituberculatus</name>
    <name type="common">Swimming crab</name>
    <name type="synonym">Neptunus trituberculatus</name>
    <dbReference type="NCBI Taxonomy" id="210409"/>
    <lineage>
        <taxon>Eukaryota</taxon>
        <taxon>Metazoa</taxon>
        <taxon>Ecdysozoa</taxon>
        <taxon>Arthropoda</taxon>
        <taxon>Crustacea</taxon>
        <taxon>Multicrustacea</taxon>
        <taxon>Malacostraca</taxon>
        <taxon>Eumalacostraca</taxon>
        <taxon>Eucarida</taxon>
        <taxon>Decapoda</taxon>
        <taxon>Pleocyemata</taxon>
        <taxon>Brachyura</taxon>
        <taxon>Eubrachyura</taxon>
        <taxon>Portunoidea</taxon>
        <taxon>Portunidae</taxon>
        <taxon>Portuninae</taxon>
        <taxon>Portunus</taxon>
    </lineage>
</organism>